<reference evidence="1" key="1">
    <citation type="submission" date="2022-06" db="EMBL/GenBank/DDBJ databases">
        <title>Draft genome sequences of Pragia fontium str. JCM24417.</title>
        <authorList>
            <person name="Wakabayashi Y."/>
            <person name="Kojima K."/>
        </authorList>
    </citation>
    <scope>NUCLEOTIDE SEQUENCE</scope>
    <source>
        <strain evidence="1">JCM 24417</strain>
    </source>
</reference>
<dbReference type="EMBL" id="BRLJ01000001">
    <property type="protein sequence ID" value="GKX61638.1"/>
    <property type="molecule type" value="Genomic_DNA"/>
</dbReference>
<sequence length="87" mass="9790">MNINPEKYNRSITLLCPVCGNTEMEHSDESDIIKCIGCGNELTKDELIQENGVSIEAHVDEVKKEITKDLQKQLHDMLKSAFKGSKI</sequence>
<dbReference type="Proteomes" id="UP001059610">
    <property type="component" value="Unassembled WGS sequence"/>
</dbReference>
<gene>
    <name evidence="1" type="ORF">SOASR032_02070</name>
</gene>
<comment type="caution">
    <text evidence="1">The sequence shown here is derived from an EMBL/GenBank/DDBJ whole genome shotgun (WGS) entry which is preliminary data.</text>
</comment>
<evidence type="ECO:0000313" key="1">
    <source>
        <dbReference type="EMBL" id="GKX61638.1"/>
    </source>
</evidence>
<evidence type="ECO:0008006" key="3">
    <source>
        <dbReference type="Google" id="ProtNLM"/>
    </source>
</evidence>
<organism evidence="1 2">
    <name type="scientific">Pragia fontium</name>
    <dbReference type="NCBI Taxonomy" id="82985"/>
    <lineage>
        <taxon>Bacteria</taxon>
        <taxon>Pseudomonadati</taxon>
        <taxon>Pseudomonadota</taxon>
        <taxon>Gammaproteobacteria</taxon>
        <taxon>Enterobacterales</taxon>
        <taxon>Budviciaceae</taxon>
        <taxon>Pragia</taxon>
    </lineage>
</organism>
<dbReference type="RefSeq" id="WP_261821402.1">
    <property type="nucleotide sequence ID" value="NZ_BRLJ01000001.1"/>
</dbReference>
<evidence type="ECO:0000313" key="2">
    <source>
        <dbReference type="Proteomes" id="UP001059610"/>
    </source>
</evidence>
<accession>A0ABQ5LDF6</accession>
<name>A0ABQ5LDF6_9GAMM</name>
<proteinExistence type="predicted"/>
<protein>
    <recommendedName>
        <fullName evidence="3">TFIIB-type domain-containing protein</fullName>
    </recommendedName>
</protein>
<keyword evidence="2" id="KW-1185">Reference proteome</keyword>